<gene>
    <name evidence="1" type="ORF">Tco025E_02177</name>
</gene>
<name>A0A422Q6K9_9TRYP</name>
<keyword evidence="2" id="KW-1185">Reference proteome</keyword>
<dbReference type="GeneID" id="40315788"/>
<evidence type="ECO:0000313" key="2">
    <source>
        <dbReference type="Proteomes" id="UP000284403"/>
    </source>
</evidence>
<organism evidence="1 2">
    <name type="scientific">Trypanosoma conorhini</name>
    <dbReference type="NCBI Taxonomy" id="83891"/>
    <lineage>
        <taxon>Eukaryota</taxon>
        <taxon>Discoba</taxon>
        <taxon>Euglenozoa</taxon>
        <taxon>Kinetoplastea</taxon>
        <taxon>Metakinetoplastina</taxon>
        <taxon>Trypanosomatida</taxon>
        <taxon>Trypanosomatidae</taxon>
        <taxon>Trypanosoma</taxon>
    </lineage>
</organism>
<dbReference type="RefSeq" id="XP_029230794.1">
    <property type="nucleotide sequence ID" value="XM_029369110.1"/>
</dbReference>
<reference evidence="1 2" key="1">
    <citation type="journal article" date="2018" name="BMC Genomics">
        <title>Genomic comparison of Trypanosoma conorhini and Trypanosoma rangeli to Trypanosoma cruzi strains of high and low virulence.</title>
        <authorList>
            <person name="Bradwell K.R."/>
            <person name="Koparde V.N."/>
            <person name="Matveyev A.V."/>
            <person name="Serrano M.G."/>
            <person name="Alves J.M."/>
            <person name="Parikh H."/>
            <person name="Huang B."/>
            <person name="Lee V."/>
            <person name="Espinosa-Alvarez O."/>
            <person name="Ortiz P.A."/>
            <person name="Costa-Martins A.G."/>
            <person name="Teixeira M.M."/>
            <person name="Buck G.A."/>
        </authorList>
    </citation>
    <scope>NUCLEOTIDE SEQUENCE [LARGE SCALE GENOMIC DNA]</scope>
    <source>
        <strain evidence="1 2">025E</strain>
    </source>
</reference>
<dbReference type="AlphaFoldDB" id="A0A422Q6K9"/>
<proteinExistence type="predicted"/>
<dbReference type="EMBL" id="MKKU01000082">
    <property type="protein sequence ID" value="RNF25588.1"/>
    <property type="molecule type" value="Genomic_DNA"/>
</dbReference>
<sequence length="111" mass="12510">MWSISRRLLCGAAGAATTAASPAGGVSNFSFSKRLRELESDPRCALGGKEYAILCEKLQHYRGLQNRYAVKQDDIERAKRAARYSGLEFTPKHVRRTAAQELRQQPEERKK</sequence>
<dbReference type="Proteomes" id="UP000284403">
    <property type="component" value="Unassembled WGS sequence"/>
</dbReference>
<accession>A0A422Q6K9</accession>
<comment type="caution">
    <text evidence="1">The sequence shown here is derived from an EMBL/GenBank/DDBJ whole genome shotgun (WGS) entry which is preliminary data.</text>
</comment>
<evidence type="ECO:0000313" key="1">
    <source>
        <dbReference type="EMBL" id="RNF25588.1"/>
    </source>
</evidence>
<protein>
    <submittedName>
        <fullName evidence="1">Uncharacterized protein</fullName>
    </submittedName>
</protein>
<dbReference type="OrthoDB" id="249149at2759"/>